<sequence>MVDEQFLGDNFDCDVDLVLCIDVTASMKSLLSRVKENAARFDSDLREELQAQNRIVRNLRVRVLAFRDYYYDAVPMNDSGFFDLASQSADYAAFLDSLVAQGGGDAPENGLEALALALQSKWKVETTKSRQVIVLWTDTSAHPLEKAAADRPDNYPSGLPASFDELTDLWDQLPRHETKRLLIYAPSESPWPAIGENWDQALHYPAKAGDGLQDYEYEQILKLLAASVAGA</sequence>
<dbReference type="SUPFAM" id="SSF53300">
    <property type="entry name" value="vWA-like"/>
    <property type="match status" value="1"/>
</dbReference>
<protein>
    <submittedName>
        <fullName evidence="5">VWA domain-containing protein</fullName>
    </submittedName>
</protein>
<organism evidence="5 6">
    <name type="scientific">Dietzia cinnamea</name>
    <dbReference type="NCBI Taxonomy" id="321318"/>
    <lineage>
        <taxon>Bacteria</taxon>
        <taxon>Bacillati</taxon>
        <taxon>Actinomycetota</taxon>
        <taxon>Actinomycetes</taxon>
        <taxon>Mycobacteriales</taxon>
        <taxon>Dietziaceae</taxon>
        <taxon>Dietzia</taxon>
    </lineage>
</organism>
<accession>A0AAW5Q5K0</accession>
<dbReference type="InterPro" id="IPR036465">
    <property type="entry name" value="vWFA_dom_sf"/>
</dbReference>
<dbReference type="InterPro" id="IPR052969">
    <property type="entry name" value="Thr-specific_kinase-like"/>
</dbReference>
<dbReference type="Pfam" id="PF25106">
    <property type="entry name" value="VWA_4"/>
    <property type="match status" value="1"/>
</dbReference>
<keyword evidence="2" id="KW-0964">Secreted</keyword>
<evidence type="ECO:0000256" key="3">
    <source>
        <dbReference type="ARBA" id="ARBA00022729"/>
    </source>
</evidence>
<evidence type="ECO:0000256" key="2">
    <source>
        <dbReference type="ARBA" id="ARBA00022525"/>
    </source>
</evidence>
<dbReference type="PANTHER" id="PTHR47763:SF1">
    <property type="entry name" value="DUF659 DOMAIN-CONTAINING PROTEIN"/>
    <property type="match status" value="1"/>
</dbReference>
<proteinExistence type="predicted"/>
<dbReference type="GO" id="GO:0004674">
    <property type="term" value="F:protein serine/threonine kinase activity"/>
    <property type="evidence" value="ECO:0007669"/>
    <property type="project" value="TreeGrafter"/>
</dbReference>
<gene>
    <name evidence="5" type="ORF">M3D93_01655</name>
</gene>
<evidence type="ECO:0000259" key="4">
    <source>
        <dbReference type="Pfam" id="PF25106"/>
    </source>
</evidence>
<reference evidence="5" key="1">
    <citation type="submission" date="2022-04" db="EMBL/GenBank/DDBJ databases">
        <title>Human microbiome associated bacterial genomes.</title>
        <authorList>
            <person name="Sandstrom S."/>
            <person name="Salamzade R."/>
            <person name="Kalan L.R."/>
        </authorList>
    </citation>
    <scope>NUCLEOTIDE SEQUENCE</scope>
    <source>
        <strain evidence="5">P3-SID1762</strain>
    </source>
</reference>
<evidence type="ECO:0000313" key="6">
    <source>
        <dbReference type="Proteomes" id="UP001206890"/>
    </source>
</evidence>
<dbReference type="CDD" id="cd00198">
    <property type="entry name" value="vWFA"/>
    <property type="match status" value="1"/>
</dbReference>
<dbReference type="RefSeq" id="WP_070719841.1">
    <property type="nucleotide sequence ID" value="NZ_JALXRO010000002.1"/>
</dbReference>
<dbReference type="EMBL" id="JALXTC010000004">
    <property type="protein sequence ID" value="MCT2116471.1"/>
    <property type="molecule type" value="Genomic_DNA"/>
</dbReference>
<dbReference type="PANTHER" id="PTHR47763">
    <property type="entry name" value="ALPHA-PROTEIN KINASE VWKA"/>
    <property type="match status" value="1"/>
</dbReference>
<dbReference type="GO" id="GO:0005737">
    <property type="term" value="C:cytoplasm"/>
    <property type="evidence" value="ECO:0007669"/>
    <property type="project" value="TreeGrafter"/>
</dbReference>
<feature type="domain" description="Hemicentin-1-like von Willebrand factor A" evidence="4">
    <location>
        <begin position="17"/>
        <end position="141"/>
    </location>
</feature>
<evidence type="ECO:0000313" key="5">
    <source>
        <dbReference type="EMBL" id="MCT2116471.1"/>
    </source>
</evidence>
<comment type="caution">
    <text evidence="5">The sequence shown here is derived from an EMBL/GenBank/DDBJ whole genome shotgun (WGS) entry which is preliminary data.</text>
</comment>
<name>A0AAW5Q5K0_9ACTN</name>
<dbReference type="Proteomes" id="UP001206890">
    <property type="component" value="Unassembled WGS sequence"/>
</dbReference>
<comment type="subcellular location">
    <subcellularLocation>
        <location evidence="1">Secreted</location>
    </subcellularLocation>
</comment>
<dbReference type="AlphaFoldDB" id="A0AAW5Q5K0"/>
<dbReference type="InterPro" id="IPR056861">
    <property type="entry name" value="HMCN1-like_VWA"/>
</dbReference>
<evidence type="ECO:0000256" key="1">
    <source>
        <dbReference type="ARBA" id="ARBA00004613"/>
    </source>
</evidence>
<keyword evidence="3" id="KW-0732">Signal</keyword>
<dbReference type="Gene3D" id="3.40.50.410">
    <property type="entry name" value="von Willebrand factor, type A domain"/>
    <property type="match status" value="1"/>
</dbReference>